<dbReference type="EMBL" id="JAYMGO010000023">
    <property type="protein sequence ID" value="KAL1250423.1"/>
    <property type="molecule type" value="Genomic_DNA"/>
</dbReference>
<evidence type="ECO:0008006" key="4">
    <source>
        <dbReference type="Google" id="ProtNLM"/>
    </source>
</evidence>
<evidence type="ECO:0000256" key="1">
    <source>
        <dbReference type="SAM" id="SignalP"/>
    </source>
</evidence>
<sequence length="130" mass="14029">MTLCACWVVTLDCFALIGLLRKKASWHPPSMPLTCFHFARGLLPASGASLCNVTAPSQGVWLPMQKQRIKTNKASAAYEKASISTAFNVAPSARGNLPQPSAALCQSVLQFSIISTGGPRFCHPMEPLRR</sequence>
<keyword evidence="1" id="KW-0732">Signal</keyword>
<feature type="chain" id="PRO_5045713308" description="Secreted protein" evidence="1">
    <location>
        <begin position="27"/>
        <end position="130"/>
    </location>
</feature>
<reference evidence="2 3" key="1">
    <citation type="submission" date="2023-09" db="EMBL/GenBank/DDBJ databases">
        <authorList>
            <person name="Wang M."/>
        </authorList>
    </citation>
    <scope>NUCLEOTIDE SEQUENCE [LARGE SCALE GENOMIC DNA]</scope>
    <source>
        <strain evidence="2">GT-2023</strain>
        <tissue evidence="2">Liver</tissue>
    </source>
</reference>
<keyword evidence="3" id="KW-1185">Reference proteome</keyword>
<comment type="caution">
    <text evidence="2">The sequence shown here is derived from an EMBL/GenBank/DDBJ whole genome shotgun (WGS) entry which is preliminary data.</text>
</comment>
<proteinExistence type="predicted"/>
<evidence type="ECO:0000313" key="2">
    <source>
        <dbReference type="EMBL" id="KAL1250423.1"/>
    </source>
</evidence>
<gene>
    <name evidence="2" type="ORF">QQF64_021428</name>
</gene>
<dbReference type="Proteomes" id="UP001558613">
    <property type="component" value="Unassembled WGS sequence"/>
</dbReference>
<organism evidence="2 3">
    <name type="scientific">Cirrhinus molitorella</name>
    <name type="common">mud carp</name>
    <dbReference type="NCBI Taxonomy" id="172907"/>
    <lineage>
        <taxon>Eukaryota</taxon>
        <taxon>Metazoa</taxon>
        <taxon>Chordata</taxon>
        <taxon>Craniata</taxon>
        <taxon>Vertebrata</taxon>
        <taxon>Euteleostomi</taxon>
        <taxon>Actinopterygii</taxon>
        <taxon>Neopterygii</taxon>
        <taxon>Teleostei</taxon>
        <taxon>Ostariophysi</taxon>
        <taxon>Cypriniformes</taxon>
        <taxon>Cyprinidae</taxon>
        <taxon>Labeoninae</taxon>
        <taxon>Labeonini</taxon>
        <taxon>Cirrhinus</taxon>
    </lineage>
</organism>
<accession>A0ABR3LC54</accession>
<evidence type="ECO:0000313" key="3">
    <source>
        <dbReference type="Proteomes" id="UP001558613"/>
    </source>
</evidence>
<name>A0ABR3LC54_9TELE</name>
<feature type="signal peptide" evidence="1">
    <location>
        <begin position="1"/>
        <end position="26"/>
    </location>
</feature>
<protein>
    <recommendedName>
        <fullName evidence="4">Secreted protein</fullName>
    </recommendedName>
</protein>